<feature type="binding site" evidence="5">
    <location>
        <begin position="62"/>
        <end position="65"/>
    </location>
    <ligand>
        <name>S-adenosyl-L-methionine</name>
        <dbReference type="ChEBI" id="CHEBI:59789"/>
    </ligand>
</feature>
<dbReference type="GO" id="GO:0030488">
    <property type="term" value="P:tRNA methylation"/>
    <property type="evidence" value="ECO:0007669"/>
    <property type="project" value="InterPro"/>
</dbReference>
<dbReference type="GO" id="GO:0031515">
    <property type="term" value="C:tRNA (m1A) methyltransferase complex"/>
    <property type="evidence" value="ECO:0007669"/>
    <property type="project" value="InterPro"/>
</dbReference>
<evidence type="ECO:0000256" key="5">
    <source>
        <dbReference type="PIRSR" id="PIRSR017269-1"/>
    </source>
</evidence>
<dbReference type="GO" id="GO:0160107">
    <property type="term" value="F:tRNA (adenine(58)-N1)-methyltransferase activity"/>
    <property type="evidence" value="ECO:0007669"/>
    <property type="project" value="InterPro"/>
</dbReference>
<gene>
    <name evidence="7" type="ORF">Sv326_0875</name>
</gene>
<evidence type="ECO:0000256" key="2">
    <source>
        <dbReference type="ARBA" id="ARBA00022679"/>
    </source>
</evidence>
<evidence type="ECO:0000313" key="7">
    <source>
        <dbReference type="EMBL" id="QLJ53050.1"/>
    </source>
</evidence>
<dbReference type="InterPro" id="IPR049470">
    <property type="entry name" value="TRM61_C"/>
</dbReference>
<dbReference type="PANTHER" id="PTHR12133:SF1">
    <property type="entry name" value="TRNA (ADENINE(58)-N(1))-METHYLTRANSFERASE, MITOCHONDRIAL"/>
    <property type="match status" value="1"/>
</dbReference>
<dbReference type="InterPro" id="IPR014816">
    <property type="entry name" value="tRNA_MeTrfase_Gcd14"/>
</dbReference>
<reference evidence="8" key="1">
    <citation type="submission" date="2020-07" db="EMBL/GenBank/DDBJ databases">
        <title>Metabolic diversity and evolutionary history of the archaeal phylum ###Micrarchaeota### uncovered from a freshwater lake metagenome.</title>
        <authorList>
            <person name="Kadnikov V.V."/>
            <person name="Savvichev A.S."/>
            <person name="Mardanov A.V."/>
            <person name="Beletsky A.V."/>
            <person name="Chupakov A.V."/>
            <person name="Kokryatskaya N.M."/>
            <person name="Pimenov N.V."/>
            <person name="Ravin N.V."/>
        </authorList>
    </citation>
    <scope>NUCLEOTIDE SEQUENCE [LARGE SCALE GENOMIC DNA]</scope>
</reference>
<dbReference type="AlphaFoldDB" id="A0A7D5XJY2"/>
<keyword evidence="4" id="KW-0819">tRNA processing</keyword>
<dbReference type="InterPro" id="IPR029063">
    <property type="entry name" value="SAM-dependent_MTases_sf"/>
</dbReference>
<dbReference type="KEGG" id="flt:Sv326_0875"/>
<dbReference type="CDD" id="cd02440">
    <property type="entry name" value="AdoMet_MTases"/>
    <property type="match status" value="1"/>
</dbReference>
<evidence type="ECO:0000259" key="6">
    <source>
        <dbReference type="Pfam" id="PF08704"/>
    </source>
</evidence>
<keyword evidence="2 7" id="KW-0808">Transferase</keyword>
<keyword evidence="3 5" id="KW-0949">S-adenosyl-L-methionine</keyword>
<evidence type="ECO:0000256" key="1">
    <source>
        <dbReference type="ARBA" id="ARBA00022603"/>
    </source>
</evidence>
<dbReference type="PANTHER" id="PTHR12133">
    <property type="entry name" value="TRNA (ADENINE(58)-N(1))-METHYLTRANSFERASE"/>
    <property type="match status" value="1"/>
</dbReference>
<accession>A0A7D5XJY2</accession>
<dbReference type="PIRSF" id="PIRSF017269">
    <property type="entry name" value="GCD14"/>
    <property type="match status" value="1"/>
</dbReference>
<dbReference type="Pfam" id="PF08704">
    <property type="entry name" value="GCD14"/>
    <property type="match status" value="1"/>
</dbReference>
<evidence type="ECO:0000313" key="8">
    <source>
        <dbReference type="Proteomes" id="UP000510821"/>
    </source>
</evidence>
<dbReference type="Gene3D" id="3.40.50.150">
    <property type="entry name" value="Vaccinia Virus protein VP39"/>
    <property type="match status" value="1"/>
</dbReference>
<feature type="binding site" evidence="5">
    <location>
        <position position="123"/>
    </location>
    <ligand>
        <name>S-adenosyl-L-methionine</name>
        <dbReference type="ChEBI" id="CHEBI:59789"/>
    </ligand>
</feature>
<protein>
    <submittedName>
        <fullName evidence="7">tRNA methyltransferase</fullName>
    </submittedName>
</protein>
<name>A0A7D5XJY2_FERL1</name>
<dbReference type="Proteomes" id="UP000510821">
    <property type="component" value="Chromosome"/>
</dbReference>
<dbReference type="SUPFAM" id="SSF53335">
    <property type="entry name" value="S-adenosyl-L-methionine-dependent methyltransferases"/>
    <property type="match status" value="1"/>
</dbReference>
<organism evidence="7 8">
    <name type="scientific">Fermentimicrarchaeum limneticum</name>
    <dbReference type="NCBI Taxonomy" id="2795018"/>
    <lineage>
        <taxon>Archaea</taxon>
        <taxon>Candidatus Micrarchaeota</taxon>
        <taxon>Candidatus Fermentimicrarchaeales</taxon>
        <taxon>Candidatus Fermentimicrarchaeaceae</taxon>
        <taxon>Candidatus Fermentimicrarchaeum</taxon>
    </lineage>
</organism>
<evidence type="ECO:0000256" key="4">
    <source>
        <dbReference type="ARBA" id="ARBA00022694"/>
    </source>
</evidence>
<evidence type="ECO:0000256" key="3">
    <source>
        <dbReference type="ARBA" id="ARBA00022691"/>
    </source>
</evidence>
<proteinExistence type="predicted"/>
<feature type="binding site" evidence="5">
    <location>
        <position position="80"/>
    </location>
    <ligand>
        <name>S-adenosyl-L-methionine</name>
        <dbReference type="ChEBI" id="CHEBI:59789"/>
    </ligand>
</feature>
<dbReference type="PROSITE" id="PS51620">
    <property type="entry name" value="SAM_TRM61"/>
    <property type="match status" value="1"/>
</dbReference>
<dbReference type="EMBL" id="CP058998">
    <property type="protein sequence ID" value="QLJ53050.1"/>
    <property type="molecule type" value="Genomic_DNA"/>
</dbReference>
<feature type="domain" description="tRNA (adenine(58)-N(1))-methyltransferase catalytic subunit TRM61 C-terminal" evidence="6">
    <location>
        <begin position="28"/>
        <end position="192"/>
    </location>
</feature>
<sequence>MKSEAIINYYFQNESGGLLRFPPIMRNLKRGPQVVLPKDFGMVAAFTGIGKKSTVVDAGTGSGFLAIALGNIVKSVVTYEKREDFVKLAERNIKASGLRNVKIKRKDVFKGISERDVDLVTLDLADSEKAIRHAKRALKDGGYAVGFLPNMEQVKEFVRELEKNKFSEVFTMECITREILVREQGVRPENMGLMHTVYLTFGRK</sequence>
<keyword evidence="1 7" id="KW-0489">Methyltransferase</keyword>